<name>A0ABZ3F6I8_9HELI</name>
<evidence type="ECO:0000313" key="4">
    <source>
        <dbReference type="Proteomes" id="UP001434737"/>
    </source>
</evidence>
<dbReference type="PANTHER" id="PTHR14969">
    <property type="entry name" value="SPHINGOSINE-1-PHOSPHATE PHOSPHOHYDROLASE"/>
    <property type="match status" value="1"/>
</dbReference>
<dbReference type="InterPro" id="IPR000326">
    <property type="entry name" value="PAP2/HPO"/>
</dbReference>
<keyword evidence="1" id="KW-0472">Membrane</keyword>
<accession>A0ABZ3F6I8</accession>
<organism evidence="3 4">
    <name type="scientific">Helicobacter mastomyrinus</name>
    <dbReference type="NCBI Taxonomy" id="287948"/>
    <lineage>
        <taxon>Bacteria</taxon>
        <taxon>Pseudomonadati</taxon>
        <taxon>Campylobacterota</taxon>
        <taxon>Epsilonproteobacteria</taxon>
        <taxon>Campylobacterales</taxon>
        <taxon>Helicobacteraceae</taxon>
        <taxon>Helicobacter</taxon>
    </lineage>
</organism>
<dbReference type="SMART" id="SM00014">
    <property type="entry name" value="acidPPc"/>
    <property type="match status" value="1"/>
</dbReference>
<feature type="domain" description="Phosphatidic acid phosphatase type 2/haloperoxidase" evidence="2">
    <location>
        <begin position="49"/>
        <end position="169"/>
    </location>
</feature>
<dbReference type="Gene3D" id="1.20.144.10">
    <property type="entry name" value="Phosphatidic acid phosphatase type 2/haloperoxidase"/>
    <property type="match status" value="1"/>
</dbReference>
<dbReference type="SUPFAM" id="SSF48317">
    <property type="entry name" value="Acid phosphatase/Vanadium-dependent haloperoxidase"/>
    <property type="match status" value="1"/>
</dbReference>
<gene>
    <name evidence="3" type="ORF">V3I05_00260</name>
</gene>
<feature type="transmembrane region" description="Helical" evidence="1">
    <location>
        <begin position="151"/>
        <end position="172"/>
    </location>
</feature>
<proteinExistence type="predicted"/>
<dbReference type="InterPro" id="IPR036938">
    <property type="entry name" value="PAP2/HPO_sf"/>
</dbReference>
<dbReference type="EMBL" id="CP145316">
    <property type="protein sequence ID" value="XAM18162.1"/>
    <property type="molecule type" value="Genomic_DNA"/>
</dbReference>
<keyword evidence="4" id="KW-1185">Reference proteome</keyword>
<feature type="transmembrane region" description="Helical" evidence="1">
    <location>
        <begin position="52"/>
        <end position="74"/>
    </location>
</feature>
<dbReference type="PANTHER" id="PTHR14969:SF13">
    <property type="entry name" value="AT30094P"/>
    <property type="match status" value="1"/>
</dbReference>
<dbReference type="CDD" id="cd01610">
    <property type="entry name" value="PAP2_like"/>
    <property type="match status" value="1"/>
</dbReference>
<dbReference type="Pfam" id="PF01569">
    <property type="entry name" value="PAP2"/>
    <property type="match status" value="1"/>
</dbReference>
<evidence type="ECO:0000259" key="2">
    <source>
        <dbReference type="SMART" id="SM00014"/>
    </source>
</evidence>
<protein>
    <submittedName>
        <fullName evidence="3">Phosphatase PAP2 family protein</fullName>
    </submittedName>
</protein>
<keyword evidence="1" id="KW-1133">Transmembrane helix</keyword>
<dbReference type="Proteomes" id="UP001434737">
    <property type="component" value="Chromosome"/>
</dbReference>
<evidence type="ECO:0000256" key="1">
    <source>
        <dbReference type="SAM" id="Phobius"/>
    </source>
</evidence>
<evidence type="ECO:0000313" key="3">
    <source>
        <dbReference type="EMBL" id="XAM18162.1"/>
    </source>
</evidence>
<sequence>MNRIKNQYIVLCLIALLALGLWLYNAELYGDVFRLMLIPLGLWWLSQKQYRLMAYFVCVVAVILGIAFVCKLTFTYMASHYGDLQSVQDIIEIAKRPINGEFKGFPSGHTTAAFTAAALMWYFMGKQWGILAFILALFVGYSRIISLWHTPMQVCAGAFLGFVGSLALIMLLNKIDKTCKKDYNPRP</sequence>
<dbReference type="RefSeq" id="WP_300447554.1">
    <property type="nucleotide sequence ID" value="NZ_CP145316.1"/>
</dbReference>
<feature type="transmembrane region" description="Helical" evidence="1">
    <location>
        <begin position="128"/>
        <end position="145"/>
    </location>
</feature>
<keyword evidence="1" id="KW-0812">Transmembrane</keyword>
<reference evidence="3 4" key="1">
    <citation type="submission" date="2024-02" db="EMBL/GenBank/DDBJ databases">
        <title>Genome and pathogenicity analysis of Helicobacter mastomyrinus isolated from mice.</title>
        <authorList>
            <person name="Zhu L."/>
        </authorList>
    </citation>
    <scope>NUCLEOTIDE SEQUENCE [LARGE SCALE GENOMIC DNA]</scope>
    <source>
        <strain evidence="3 4">Hm-17</strain>
    </source>
</reference>